<dbReference type="InterPro" id="IPR000889">
    <property type="entry name" value="Glutathione_peroxidase"/>
</dbReference>
<dbReference type="Proteomes" id="UP000536275">
    <property type="component" value="Unassembled WGS sequence"/>
</dbReference>
<gene>
    <name evidence="9" type="primary">HYR1</name>
    <name evidence="9" type="ORF">FOB64_002075</name>
</gene>
<dbReference type="PANTHER" id="PTHR11592:SF78">
    <property type="entry name" value="GLUTATHIONE PEROXIDASE"/>
    <property type="match status" value="1"/>
</dbReference>
<keyword evidence="4 8" id="KW-0560">Oxidoreductase</keyword>
<dbReference type="AlphaFoldDB" id="A0A8H6C405"/>
<dbReference type="InterPro" id="IPR029759">
    <property type="entry name" value="GPX_AS"/>
</dbReference>
<dbReference type="InterPro" id="IPR029760">
    <property type="entry name" value="GPX_CS"/>
</dbReference>
<dbReference type="SMR" id="A0A8H6C405"/>
<comment type="catalytic activity">
    <reaction evidence="6">
        <text>a hydroperoxide + [thioredoxin]-dithiol = an alcohol + [thioredoxin]-disulfide + H2O</text>
        <dbReference type="Rhea" id="RHEA:62620"/>
        <dbReference type="Rhea" id="RHEA-COMP:10698"/>
        <dbReference type="Rhea" id="RHEA-COMP:10700"/>
        <dbReference type="ChEBI" id="CHEBI:15377"/>
        <dbReference type="ChEBI" id="CHEBI:29950"/>
        <dbReference type="ChEBI" id="CHEBI:30879"/>
        <dbReference type="ChEBI" id="CHEBI:35924"/>
        <dbReference type="ChEBI" id="CHEBI:50058"/>
        <dbReference type="EC" id="1.11.1.24"/>
    </reaction>
</comment>
<name>A0A8H6C405_CANAX</name>
<dbReference type="PROSITE" id="PS00460">
    <property type="entry name" value="GLUTATHIONE_PEROXID_1"/>
    <property type="match status" value="1"/>
</dbReference>
<comment type="caution">
    <text evidence="9">The sequence shown here is derived from an EMBL/GenBank/DDBJ whole genome shotgun (WGS) entry which is preliminary data.</text>
</comment>
<comment type="similarity">
    <text evidence="1 8">Belongs to the glutathione peroxidase family.</text>
</comment>
<dbReference type="GO" id="GO:0034599">
    <property type="term" value="P:cellular response to oxidative stress"/>
    <property type="evidence" value="ECO:0007669"/>
    <property type="project" value="TreeGrafter"/>
</dbReference>
<evidence type="ECO:0000256" key="4">
    <source>
        <dbReference type="ARBA" id="ARBA00023002"/>
    </source>
</evidence>
<dbReference type="CDD" id="cd00340">
    <property type="entry name" value="GSH_Peroxidase"/>
    <property type="match status" value="1"/>
</dbReference>
<evidence type="ECO:0000256" key="6">
    <source>
        <dbReference type="ARBA" id="ARBA00049091"/>
    </source>
</evidence>
<dbReference type="PANTHER" id="PTHR11592">
    <property type="entry name" value="GLUTATHIONE PEROXIDASE"/>
    <property type="match status" value="1"/>
</dbReference>
<protein>
    <recommendedName>
        <fullName evidence="8">Glutathione peroxidase</fullName>
    </recommendedName>
</protein>
<dbReference type="InterPro" id="IPR036249">
    <property type="entry name" value="Thioredoxin-like_sf"/>
</dbReference>
<dbReference type="PIRSF" id="PIRSF000303">
    <property type="entry name" value="Glutathion_perox"/>
    <property type="match status" value="1"/>
</dbReference>
<dbReference type="GO" id="GO:0140824">
    <property type="term" value="F:thioredoxin-dependent peroxiredoxin activity"/>
    <property type="evidence" value="ECO:0007669"/>
    <property type="project" value="UniProtKB-EC"/>
</dbReference>
<keyword evidence="5" id="KW-0676">Redox-active center</keyword>
<keyword evidence="2 8" id="KW-0575">Peroxidase</keyword>
<dbReference type="FunFam" id="3.40.30.10:FF:000010">
    <property type="entry name" value="Glutathione peroxidase"/>
    <property type="match status" value="1"/>
</dbReference>
<dbReference type="PROSITE" id="PS00763">
    <property type="entry name" value="GLUTATHIONE_PEROXID_2"/>
    <property type="match status" value="1"/>
</dbReference>
<evidence type="ECO:0000256" key="2">
    <source>
        <dbReference type="ARBA" id="ARBA00022559"/>
    </source>
</evidence>
<evidence type="ECO:0000256" key="5">
    <source>
        <dbReference type="ARBA" id="ARBA00023284"/>
    </source>
</evidence>
<dbReference type="Gene3D" id="3.40.30.10">
    <property type="entry name" value="Glutaredoxin"/>
    <property type="match status" value="1"/>
</dbReference>
<dbReference type="Pfam" id="PF00255">
    <property type="entry name" value="GSHPx"/>
    <property type="match status" value="1"/>
</dbReference>
<dbReference type="PROSITE" id="PS51355">
    <property type="entry name" value="GLUTATHIONE_PEROXID_3"/>
    <property type="match status" value="1"/>
</dbReference>
<evidence type="ECO:0000256" key="7">
    <source>
        <dbReference type="PIRSR" id="PIRSR000303-1"/>
    </source>
</evidence>
<proteinExistence type="inferred from homology"/>
<feature type="active site" evidence="7">
    <location>
        <position position="36"/>
    </location>
</feature>
<evidence type="ECO:0000313" key="10">
    <source>
        <dbReference type="Proteomes" id="UP000536275"/>
    </source>
</evidence>
<dbReference type="SUPFAM" id="SSF52833">
    <property type="entry name" value="Thioredoxin-like"/>
    <property type="match status" value="1"/>
</dbReference>
<sequence length="163" mass="18648">MSDFYEFAPNDIKGTPYSFKKLQGKVVLIVNVASKCGFTPQYKGLQDLKQKFADQPVEILGFPCNQFGHQEPGTNEEIEKYCREYFGVTFPVLSKVETNGKNAEPVYKFLKSQKPGLLGLHRIMWNFEKFLIDQDGNVVARFSSFTKPETIGLRIEEMLKHQA</sequence>
<evidence type="ECO:0000256" key="3">
    <source>
        <dbReference type="ARBA" id="ARBA00022862"/>
    </source>
</evidence>
<evidence type="ECO:0000256" key="8">
    <source>
        <dbReference type="RuleBase" id="RU000499"/>
    </source>
</evidence>
<dbReference type="EMBL" id="JABWAD010000022">
    <property type="protein sequence ID" value="KAF6071019.1"/>
    <property type="molecule type" value="Genomic_DNA"/>
</dbReference>
<dbReference type="PRINTS" id="PR01011">
    <property type="entry name" value="GLUTPROXDASE"/>
</dbReference>
<accession>A0A8H6C405</accession>
<evidence type="ECO:0000313" key="9">
    <source>
        <dbReference type="EMBL" id="KAF6071019.1"/>
    </source>
</evidence>
<evidence type="ECO:0000256" key="1">
    <source>
        <dbReference type="ARBA" id="ARBA00006926"/>
    </source>
</evidence>
<reference evidence="9 10" key="1">
    <citation type="submission" date="2020-03" db="EMBL/GenBank/DDBJ databases">
        <title>FDA dAtabase for Regulatory Grade micrObial Sequences (FDA-ARGOS): Supporting development and validation of Infectious Disease Dx tests.</title>
        <authorList>
            <person name="Campos J."/>
            <person name="Goldberg B."/>
            <person name="Tallon L."/>
            <person name="Sadzewicz L."/>
            <person name="Vavikolanu K."/>
            <person name="Mehta A."/>
            <person name="Aluvathingal J."/>
            <person name="Nadendla S."/>
            <person name="Nandy P."/>
            <person name="Geyer C."/>
            <person name="Yan Y."/>
            <person name="Sichtig H."/>
        </authorList>
    </citation>
    <scope>NUCLEOTIDE SEQUENCE [LARGE SCALE GENOMIC DNA]</scope>
    <source>
        <strain evidence="9 10">FDAARGOS_656</strain>
    </source>
</reference>
<keyword evidence="3" id="KW-0049">Antioxidant</keyword>
<organism evidence="9 10">
    <name type="scientific">Candida albicans</name>
    <name type="common">Yeast</name>
    <dbReference type="NCBI Taxonomy" id="5476"/>
    <lineage>
        <taxon>Eukaryota</taxon>
        <taxon>Fungi</taxon>
        <taxon>Dikarya</taxon>
        <taxon>Ascomycota</taxon>
        <taxon>Saccharomycotina</taxon>
        <taxon>Pichiomycetes</taxon>
        <taxon>Debaryomycetaceae</taxon>
        <taxon>Candida/Lodderomyces clade</taxon>
        <taxon>Candida</taxon>
    </lineage>
</organism>